<gene>
    <name evidence="4" type="ORF">TVAG_107010</name>
</gene>
<dbReference type="Pfam" id="PF00072">
    <property type="entry name" value="Response_reg"/>
    <property type="match status" value="1"/>
</dbReference>
<dbReference type="VEuPathDB" id="TrichDB:TVAG_107010"/>
<sequence>MLIFLLQFFYIEQIPFVSKLLNKYTVLTTEFNITSLNGTYYSQCQIQRSVGSIYAIKNEENHLFDVSIDPNVIDSRHFFHLLRSKNISCTISKNKIGKYHIIQNEQPNSINIENTELKFIKNPFSVNVMTVGFYPHDICPSVTPFTYSTGLFYLATAILFIIVAIYIQSFKNVSSDHPRWFISNDEKINYKFYEEGDNIETFFLTRSLFMSRQTGLKDSAVGRLFRGEQSQTFERIATIPINDKYRLQLYWLETPDPPSTPNLEVKFTSDELQIHGKPQISFSSFRSFRPITLDFTLSYNVRGKIEIPSEFIAPFQPFGQLVTNANHILKKVSEIFKNTAFLRSKFSDIMVELCKILNCKAIYAVNQDNLIITNYSQNPSDLLSDSEIYEMVGKIPSDSPIHYYTRDLLPGHDFCYVSHYNDNFYKLDCVLVFNSEPVNKLFKELGVRILMESCLFVHRFIITKEHSLRFQHIIDLLTNSKSFVFAELLDDGTPILYKTSFKQNSFTSLPILPSRDIIHDDIELKQYTELLDKVKKDNSFIRKFSYHVVETNNGSEIPRCLAVSAVCNYDTVIGSQITTIYAEEISTIKQQKSDLISALNDLSIANKVLGLYKFNIEGNNLVLTDNRMLIDIRFDSNQSLTLNSIIHPDDLLQIEDLLDGQKVIFRIQTPTSLIWYSAISNKISGFLFCVNYLLDEKGVQSNKDLECEIPELQLWGVDIRTMKVFKLYDLPTIWDILCIPKETEFTYFINFIHEENRSAYAYQYQRILQGSKQNITEEYMFNRCNCEFDWVRLTMFRKEENIICIMTNINSIKDSENKDMESFAERNSFFLNARMMPWVFENRMDELQNRLTSFEPGISKLLTMNWWFIDHFVENKEEVCAVIENMHEKIGKFHMVCRLNFENSVSILINGEHKRNGTTLTGFCIEINSIFKSWSDLVRKYDSLRVSHQKNESDDKNSKHEILSIFNDIFCSVDLMSLDKSNNNEFYILDSFQFVLSHLLDIYNNQTEDIKYQTDKSTSELDLLDIFERLLIPIDKVFIKHGIELDVTVENIFPSLCIINSVVVSSSFILVLIYAANNCKDKICHVKLSFSEPNATVRIIYHGDVYPTVKLVNPLHVEYTINKQKEVEITVILPAKTVSLYSSLDNNIQSVIAVENQTLSNQLRMYLHNINVITTDLDHIDSHVSYLFYDYENESKVYEKLSKNNQIKLCHISRTFKDDHCVHGPLICSQVMRFLNQNINIRIPNDKTQFESLHKHILVVEDNKTNQIVLLKILDFLGCSHQVANTGEEALRLLEDNNENVTSDFSKTNFDIIIMDMRLPVLDGIQTSRIIRKSNKWYSNIYIIGISAALSSKSDCLNSGMNIFVPKPIRIETLRNAISQSF</sequence>
<dbReference type="RefSeq" id="XP_001309744.1">
    <property type="nucleotide sequence ID" value="XM_001309743.1"/>
</dbReference>
<dbReference type="eggNOG" id="KOG0519">
    <property type="taxonomic scope" value="Eukaryota"/>
</dbReference>
<evidence type="ECO:0000256" key="1">
    <source>
        <dbReference type="ARBA" id="ARBA00022553"/>
    </source>
</evidence>
<keyword evidence="5" id="KW-1185">Reference proteome</keyword>
<dbReference type="EMBL" id="DS113742">
    <property type="protein sequence ID" value="EAX96814.1"/>
    <property type="molecule type" value="Genomic_DNA"/>
</dbReference>
<feature type="domain" description="Response regulatory" evidence="3">
    <location>
        <begin position="1256"/>
        <end position="1382"/>
    </location>
</feature>
<dbReference type="Proteomes" id="UP000001542">
    <property type="component" value="Unassembled WGS sequence"/>
</dbReference>
<dbReference type="InParanoid" id="A2FE42"/>
<feature type="modified residue" description="4-aspartylphosphate" evidence="2">
    <location>
        <position position="1316"/>
    </location>
</feature>
<dbReference type="VEuPathDB" id="TrichDB:TVAGG3_0430030"/>
<accession>A2FE42</accession>
<protein>
    <submittedName>
        <fullName evidence="4">Response regulator receiver domain containing protein</fullName>
    </submittedName>
</protein>
<evidence type="ECO:0000256" key="2">
    <source>
        <dbReference type="PROSITE-ProRule" id="PRU00169"/>
    </source>
</evidence>
<evidence type="ECO:0000259" key="3">
    <source>
        <dbReference type="PROSITE" id="PS50110"/>
    </source>
</evidence>
<dbReference type="PANTHER" id="PTHR43719">
    <property type="entry name" value="TWO-COMPONENT HISTIDINE KINASE"/>
    <property type="match status" value="1"/>
</dbReference>
<name>A2FE42_TRIV3</name>
<dbReference type="CDD" id="cd17546">
    <property type="entry name" value="REC_hyHK_CKI1_RcsC-like"/>
    <property type="match status" value="1"/>
</dbReference>
<dbReference type="SMART" id="SM00448">
    <property type="entry name" value="REC"/>
    <property type="match status" value="1"/>
</dbReference>
<reference evidence="4" key="1">
    <citation type="submission" date="2006-10" db="EMBL/GenBank/DDBJ databases">
        <authorList>
            <person name="Amadeo P."/>
            <person name="Zhao Q."/>
            <person name="Wortman J."/>
            <person name="Fraser-Liggett C."/>
            <person name="Carlton J."/>
        </authorList>
    </citation>
    <scope>NUCLEOTIDE SEQUENCE</scope>
    <source>
        <strain evidence="4">G3</strain>
    </source>
</reference>
<dbReference type="InterPro" id="IPR001789">
    <property type="entry name" value="Sig_transdc_resp-reg_receiver"/>
</dbReference>
<dbReference type="SUPFAM" id="SSF52172">
    <property type="entry name" value="CheY-like"/>
    <property type="match status" value="1"/>
</dbReference>
<dbReference type="InterPro" id="IPR050956">
    <property type="entry name" value="2C_system_His_kinase"/>
</dbReference>
<dbReference type="PROSITE" id="PS50110">
    <property type="entry name" value="RESPONSE_REGULATORY"/>
    <property type="match status" value="1"/>
</dbReference>
<keyword evidence="1 2" id="KW-0597">Phosphoprotein</keyword>
<dbReference type="InterPro" id="IPR011006">
    <property type="entry name" value="CheY-like_superfamily"/>
</dbReference>
<dbReference type="SMR" id="A2FE42"/>
<dbReference type="KEGG" id="tva:4754590"/>
<reference evidence="4" key="2">
    <citation type="journal article" date="2007" name="Science">
        <title>Draft genome sequence of the sexually transmitted pathogen Trichomonas vaginalis.</title>
        <authorList>
            <person name="Carlton J.M."/>
            <person name="Hirt R.P."/>
            <person name="Silva J.C."/>
            <person name="Delcher A.L."/>
            <person name="Schatz M."/>
            <person name="Zhao Q."/>
            <person name="Wortman J.R."/>
            <person name="Bidwell S.L."/>
            <person name="Alsmark U.C.M."/>
            <person name="Besteiro S."/>
            <person name="Sicheritz-Ponten T."/>
            <person name="Noel C.J."/>
            <person name="Dacks J.B."/>
            <person name="Foster P.G."/>
            <person name="Simillion C."/>
            <person name="Van de Peer Y."/>
            <person name="Miranda-Saavedra D."/>
            <person name="Barton G.J."/>
            <person name="Westrop G.D."/>
            <person name="Mueller S."/>
            <person name="Dessi D."/>
            <person name="Fiori P.L."/>
            <person name="Ren Q."/>
            <person name="Paulsen I."/>
            <person name="Zhang H."/>
            <person name="Bastida-Corcuera F.D."/>
            <person name="Simoes-Barbosa A."/>
            <person name="Brown M.T."/>
            <person name="Hayes R.D."/>
            <person name="Mukherjee M."/>
            <person name="Okumura C.Y."/>
            <person name="Schneider R."/>
            <person name="Smith A.J."/>
            <person name="Vanacova S."/>
            <person name="Villalvazo M."/>
            <person name="Haas B.J."/>
            <person name="Pertea M."/>
            <person name="Feldblyum T.V."/>
            <person name="Utterback T.R."/>
            <person name="Shu C.L."/>
            <person name="Osoegawa K."/>
            <person name="de Jong P.J."/>
            <person name="Hrdy I."/>
            <person name="Horvathova L."/>
            <person name="Zubacova Z."/>
            <person name="Dolezal P."/>
            <person name="Malik S.B."/>
            <person name="Logsdon J.M. Jr."/>
            <person name="Henze K."/>
            <person name="Gupta A."/>
            <person name="Wang C.C."/>
            <person name="Dunne R.L."/>
            <person name="Upcroft J.A."/>
            <person name="Upcroft P."/>
            <person name="White O."/>
            <person name="Salzberg S.L."/>
            <person name="Tang P."/>
            <person name="Chiu C.-H."/>
            <person name="Lee Y.-S."/>
            <person name="Embley T.M."/>
            <person name="Coombs G.H."/>
            <person name="Mottram J.C."/>
            <person name="Tachezy J."/>
            <person name="Fraser-Liggett C.M."/>
            <person name="Johnson P.J."/>
        </authorList>
    </citation>
    <scope>NUCLEOTIDE SEQUENCE [LARGE SCALE GENOMIC DNA]</scope>
    <source>
        <strain evidence="4">G3</strain>
    </source>
</reference>
<dbReference type="OrthoDB" id="619139at2759"/>
<evidence type="ECO:0000313" key="4">
    <source>
        <dbReference type="EMBL" id="EAX96814.1"/>
    </source>
</evidence>
<evidence type="ECO:0000313" key="5">
    <source>
        <dbReference type="Proteomes" id="UP000001542"/>
    </source>
</evidence>
<dbReference type="GO" id="GO:0000160">
    <property type="term" value="P:phosphorelay signal transduction system"/>
    <property type="evidence" value="ECO:0007669"/>
    <property type="project" value="InterPro"/>
</dbReference>
<dbReference type="Gene3D" id="3.40.50.2300">
    <property type="match status" value="1"/>
</dbReference>
<dbReference type="PANTHER" id="PTHR43719:SF28">
    <property type="entry name" value="PEROXIDE STRESS-ACTIVATED HISTIDINE KINASE MAK1-RELATED"/>
    <property type="match status" value="1"/>
</dbReference>
<organism evidence="4 5">
    <name type="scientific">Trichomonas vaginalis (strain ATCC PRA-98 / G3)</name>
    <dbReference type="NCBI Taxonomy" id="412133"/>
    <lineage>
        <taxon>Eukaryota</taxon>
        <taxon>Metamonada</taxon>
        <taxon>Parabasalia</taxon>
        <taxon>Trichomonadida</taxon>
        <taxon>Trichomonadidae</taxon>
        <taxon>Trichomonas</taxon>
    </lineage>
</organism>
<dbReference type="STRING" id="5722.A2FE42"/>
<proteinExistence type="predicted"/>